<name>A0A0J8AZU4_BETVV</name>
<dbReference type="Proteomes" id="UP000035740">
    <property type="component" value="Unassembled WGS sequence"/>
</dbReference>
<dbReference type="Gramene" id="KMS94289">
    <property type="protein sequence ID" value="KMS94289"/>
    <property type="gene ID" value="BVRB_022910"/>
</dbReference>
<gene>
    <name evidence="2" type="ORF">BVRB_022910</name>
</gene>
<keyword evidence="3" id="KW-1185">Reference proteome</keyword>
<dbReference type="OrthoDB" id="42889at2759"/>
<reference evidence="2 3" key="1">
    <citation type="journal article" date="2014" name="Nature">
        <title>The genome of the recently domesticated crop plant sugar beet (Beta vulgaris).</title>
        <authorList>
            <person name="Dohm J.C."/>
            <person name="Minoche A.E."/>
            <person name="Holtgrawe D."/>
            <person name="Capella-Gutierrez S."/>
            <person name="Zakrzewski F."/>
            <person name="Tafer H."/>
            <person name="Rupp O."/>
            <person name="Sorensen T.R."/>
            <person name="Stracke R."/>
            <person name="Reinhardt R."/>
            <person name="Goesmann A."/>
            <person name="Kraft T."/>
            <person name="Schulz B."/>
            <person name="Stadler P.F."/>
            <person name="Schmidt T."/>
            <person name="Gabaldon T."/>
            <person name="Lehrach H."/>
            <person name="Weisshaar B."/>
            <person name="Himmelbauer H."/>
        </authorList>
    </citation>
    <scope>NUCLEOTIDE SEQUENCE [LARGE SCALE GENOMIC DNA]</scope>
    <source>
        <tissue evidence="2">Taproot</tissue>
    </source>
</reference>
<dbReference type="Gene3D" id="3.90.1420.10">
    <property type="entry name" value="Rubisco LSMT, substrate-binding domain"/>
    <property type="match status" value="1"/>
</dbReference>
<evidence type="ECO:0000313" key="2">
    <source>
        <dbReference type="EMBL" id="KMS94289.1"/>
    </source>
</evidence>
<dbReference type="InterPro" id="IPR015353">
    <property type="entry name" value="Rubisco_LSMT_subst-bd"/>
</dbReference>
<protein>
    <recommendedName>
        <fullName evidence="1">Rubisco LSMT substrate-binding domain-containing protein</fullName>
    </recommendedName>
</protein>
<dbReference type="SUPFAM" id="SSF81822">
    <property type="entry name" value="RuBisCo LSMT C-terminal, substrate-binding domain"/>
    <property type="match status" value="1"/>
</dbReference>
<sequence length="168" mass="19531">MLARRVAKSGNPSTEFYRIQHMITLSTSDDDFRSAMKLCRVSVATSDELDQHDDFNLPISLRNEAEALRYLQESIDTALYKHTSTIDDDERLLETSLSENQRNIILTRHSEKSTLIALNEIIEDLLDLAHPSVDQITFNKRRYLHKYVDHQKYVRGLVELRRSARLAQ</sequence>
<dbReference type="KEGG" id="bvg:104885627"/>
<dbReference type="InterPro" id="IPR036464">
    <property type="entry name" value="Rubisco_LSMT_subst-bd_sf"/>
</dbReference>
<dbReference type="Pfam" id="PF09273">
    <property type="entry name" value="Rubis-subs-bind"/>
    <property type="match status" value="1"/>
</dbReference>
<proteinExistence type="predicted"/>
<accession>A0A0J8AZU4</accession>
<feature type="non-terminal residue" evidence="2">
    <location>
        <position position="1"/>
    </location>
</feature>
<organism evidence="2 3">
    <name type="scientific">Beta vulgaris subsp. vulgaris</name>
    <name type="common">Beet</name>
    <dbReference type="NCBI Taxonomy" id="3555"/>
    <lineage>
        <taxon>Eukaryota</taxon>
        <taxon>Viridiplantae</taxon>
        <taxon>Streptophyta</taxon>
        <taxon>Embryophyta</taxon>
        <taxon>Tracheophyta</taxon>
        <taxon>Spermatophyta</taxon>
        <taxon>Magnoliopsida</taxon>
        <taxon>eudicotyledons</taxon>
        <taxon>Gunneridae</taxon>
        <taxon>Pentapetalae</taxon>
        <taxon>Caryophyllales</taxon>
        <taxon>Chenopodiaceae</taxon>
        <taxon>Betoideae</taxon>
        <taxon>Beta</taxon>
    </lineage>
</organism>
<evidence type="ECO:0000259" key="1">
    <source>
        <dbReference type="Pfam" id="PF09273"/>
    </source>
</evidence>
<dbReference type="EMBL" id="KQ094596">
    <property type="protein sequence ID" value="KMS94289.1"/>
    <property type="molecule type" value="Genomic_DNA"/>
</dbReference>
<dbReference type="AlphaFoldDB" id="A0A0J8AZU4"/>
<feature type="domain" description="Rubisco LSMT substrate-binding" evidence="1">
    <location>
        <begin position="26"/>
        <end position="115"/>
    </location>
</feature>
<evidence type="ECO:0000313" key="3">
    <source>
        <dbReference type="Proteomes" id="UP000035740"/>
    </source>
</evidence>